<dbReference type="AlphaFoldDB" id="A0A392S7N2"/>
<protein>
    <submittedName>
        <fullName evidence="1">Uncharacterized protein</fullName>
    </submittedName>
</protein>
<reference evidence="1 2" key="1">
    <citation type="journal article" date="2018" name="Front. Plant Sci.">
        <title>Red Clover (Trifolium pratense) and Zigzag Clover (T. medium) - A Picture of Genomic Similarities and Differences.</title>
        <authorList>
            <person name="Dluhosova J."/>
            <person name="Istvanek J."/>
            <person name="Nedelnik J."/>
            <person name="Repkova J."/>
        </authorList>
    </citation>
    <scope>NUCLEOTIDE SEQUENCE [LARGE SCALE GENOMIC DNA]</scope>
    <source>
        <strain evidence="2">cv. 10/8</strain>
        <tissue evidence="1">Leaf</tissue>
    </source>
</reference>
<name>A0A392S7N2_9FABA</name>
<dbReference type="EMBL" id="LXQA010323343">
    <property type="protein sequence ID" value="MCI43896.1"/>
    <property type="molecule type" value="Genomic_DNA"/>
</dbReference>
<evidence type="ECO:0000313" key="1">
    <source>
        <dbReference type="EMBL" id="MCI43896.1"/>
    </source>
</evidence>
<proteinExistence type="predicted"/>
<sequence length="41" mass="4648">CLSGHGNSDLRLQMMLPRHVAGMQYHPAAGCWNVWILQGLW</sequence>
<evidence type="ECO:0000313" key="2">
    <source>
        <dbReference type="Proteomes" id="UP000265520"/>
    </source>
</evidence>
<feature type="non-terminal residue" evidence="1">
    <location>
        <position position="1"/>
    </location>
</feature>
<comment type="caution">
    <text evidence="1">The sequence shown here is derived from an EMBL/GenBank/DDBJ whole genome shotgun (WGS) entry which is preliminary data.</text>
</comment>
<dbReference type="Proteomes" id="UP000265520">
    <property type="component" value="Unassembled WGS sequence"/>
</dbReference>
<accession>A0A392S7N2</accession>
<keyword evidence="2" id="KW-1185">Reference proteome</keyword>
<organism evidence="1 2">
    <name type="scientific">Trifolium medium</name>
    <dbReference type="NCBI Taxonomy" id="97028"/>
    <lineage>
        <taxon>Eukaryota</taxon>
        <taxon>Viridiplantae</taxon>
        <taxon>Streptophyta</taxon>
        <taxon>Embryophyta</taxon>
        <taxon>Tracheophyta</taxon>
        <taxon>Spermatophyta</taxon>
        <taxon>Magnoliopsida</taxon>
        <taxon>eudicotyledons</taxon>
        <taxon>Gunneridae</taxon>
        <taxon>Pentapetalae</taxon>
        <taxon>rosids</taxon>
        <taxon>fabids</taxon>
        <taxon>Fabales</taxon>
        <taxon>Fabaceae</taxon>
        <taxon>Papilionoideae</taxon>
        <taxon>50 kb inversion clade</taxon>
        <taxon>NPAAA clade</taxon>
        <taxon>Hologalegina</taxon>
        <taxon>IRL clade</taxon>
        <taxon>Trifolieae</taxon>
        <taxon>Trifolium</taxon>
    </lineage>
</organism>